<dbReference type="RefSeq" id="WP_223792497.1">
    <property type="nucleotide sequence ID" value="NZ_JAIOUQ010000016.1"/>
</dbReference>
<protein>
    <submittedName>
        <fullName evidence="3">Uncharacterized protein</fullName>
    </submittedName>
</protein>
<proteinExistence type="predicted"/>
<keyword evidence="2" id="KW-1133">Transmembrane helix</keyword>
<dbReference type="EMBL" id="JAIOUQ010000016">
    <property type="protein sequence ID" value="MBZ2166958.1"/>
    <property type="molecule type" value="Genomic_DNA"/>
</dbReference>
<evidence type="ECO:0000313" key="3">
    <source>
        <dbReference type="EMBL" id="MBZ2166958.1"/>
    </source>
</evidence>
<keyword evidence="2" id="KW-0812">Transmembrane</keyword>
<comment type="caution">
    <text evidence="3">The sequence shown here is derived from an EMBL/GenBank/DDBJ whole genome shotgun (WGS) entry which is preliminary data.</text>
</comment>
<evidence type="ECO:0000256" key="2">
    <source>
        <dbReference type="SAM" id="Phobius"/>
    </source>
</evidence>
<evidence type="ECO:0000313" key="4">
    <source>
        <dbReference type="Proteomes" id="UP000825933"/>
    </source>
</evidence>
<dbReference type="Proteomes" id="UP000825933">
    <property type="component" value="Unassembled WGS sequence"/>
</dbReference>
<keyword evidence="4" id="KW-1185">Reference proteome</keyword>
<gene>
    <name evidence="3" type="ORF">K8N75_13015</name>
</gene>
<organism evidence="3 4">
    <name type="scientific">Methanobacterium spitsbergense</name>
    <dbReference type="NCBI Taxonomy" id="2874285"/>
    <lineage>
        <taxon>Archaea</taxon>
        <taxon>Methanobacteriati</taxon>
        <taxon>Methanobacteriota</taxon>
        <taxon>Methanomada group</taxon>
        <taxon>Methanobacteria</taxon>
        <taxon>Methanobacteriales</taxon>
        <taxon>Methanobacteriaceae</taxon>
        <taxon>Methanobacterium</taxon>
    </lineage>
</organism>
<evidence type="ECO:0000256" key="1">
    <source>
        <dbReference type="SAM" id="MobiDB-lite"/>
    </source>
</evidence>
<reference evidence="4" key="1">
    <citation type="journal article" date="2022" name="Microbiol. Resour. Announc.">
        <title>Draft Genome Sequence of a Methanogenic Archaeon from West Spitsbergen Permafrost.</title>
        <authorList>
            <person name="Trubitsyn V."/>
            <person name="Rivkina E."/>
            <person name="Shcherbakova V."/>
        </authorList>
    </citation>
    <scope>NUCLEOTIDE SEQUENCE [LARGE SCALE GENOMIC DNA]</scope>
    <source>
        <strain evidence="4">VT</strain>
    </source>
</reference>
<name>A0A8T5UT75_9EURY</name>
<feature type="compositionally biased region" description="Polar residues" evidence="1">
    <location>
        <begin position="85"/>
        <end position="104"/>
    </location>
</feature>
<feature type="region of interest" description="Disordered" evidence="1">
    <location>
        <begin position="55"/>
        <end position="104"/>
    </location>
</feature>
<feature type="compositionally biased region" description="Low complexity" evidence="1">
    <location>
        <begin position="61"/>
        <end position="84"/>
    </location>
</feature>
<accession>A0A8T5UT75</accession>
<feature type="transmembrane region" description="Helical" evidence="2">
    <location>
        <begin position="9"/>
        <end position="32"/>
    </location>
</feature>
<keyword evidence="2" id="KW-0472">Membrane</keyword>
<dbReference type="AlphaFoldDB" id="A0A8T5UT75"/>
<sequence length="104" mass="10923">MKQETQGKIFVGMIISVLAFGFATGTGIFIGANPLNSIGVLNLTNQGEFPTIYTTPNNVGTTNKANTTQITPTTTTTTTETPTTHQNSSETPTKPVTNNTGNTT</sequence>